<name>A0A1I7XZS6_9BILA</name>
<accession>A0A1I7XZS6</accession>
<dbReference type="AlphaFoldDB" id="A0A1I7XZS6"/>
<dbReference type="Proteomes" id="UP000095287">
    <property type="component" value="Unplaced"/>
</dbReference>
<protein>
    <submittedName>
        <fullName evidence="3">Uncharacterized protein</fullName>
    </submittedName>
</protein>
<evidence type="ECO:0000313" key="2">
    <source>
        <dbReference type="Proteomes" id="UP000095287"/>
    </source>
</evidence>
<feature type="region of interest" description="Disordered" evidence="1">
    <location>
        <begin position="31"/>
        <end position="80"/>
    </location>
</feature>
<evidence type="ECO:0000313" key="3">
    <source>
        <dbReference type="WBParaSite" id="L893_g11140.t1"/>
    </source>
</evidence>
<sequence>METWSMIPADLAGAGHDRELGRQRRVTVCKRERRRQAERIRAAPPAAPPPRILLRIRSSTPSPFPGTLPHAGHQQRSPASAERKVLECVARLKAIFLHVYLVFDISDLIFLQNWSGIYKK</sequence>
<proteinExistence type="predicted"/>
<dbReference type="WBParaSite" id="L893_g11140.t1">
    <property type="protein sequence ID" value="L893_g11140.t1"/>
    <property type="gene ID" value="L893_g11140"/>
</dbReference>
<organism evidence="2 3">
    <name type="scientific">Steinernema glaseri</name>
    <dbReference type="NCBI Taxonomy" id="37863"/>
    <lineage>
        <taxon>Eukaryota</taxon>
        <taxon>Metazoa</taxon>
        <taxon>Ecdysozoa</taxon>
        <taxon>Nematoda</taxon>
        <taxon>Chromadorea</taxon>
        <taxon>Rhabditida</taxon>
        <taxon>Tylenchina</taxon>
        <taxon>Panagrolaimomorpha</taxon>
        <taxon>Strongyloidoidea</taxon>
        <taxon>Steinernematidae</taxon>
        <taxon>Steinernema</taxon>
    </lineage>
</organism>
<reference evidence="3" key="1">
    <citation type="submission" date="2016-11" db="UniProtKB">
        <authorList>
            <consortium name="WormBaseParasite"/>
        </authorList>
    </citation>
    <scope>IDENTIFICATION</scope>
</reference>
<keyword evidence="2" id="KW-1185">Reference proteome</keyword>
<evidence type="ECO:0000256" key="1">
    <source>
        <dbReference type="SAM" id="MobiDB-lite"/>
    </source>
</evidence>